<dbReference type="InterPro" id="IPR002925">
    <property type="entry name" value="Dienelactn_hydro"/>
</dbReference>
<feature type="chain" id="PRO_5045083072" evidence="1">
    <location>
        <begin position="22"/>
        <end position="264"/>
    </location>
</feature>
<accession>A0ABQ0MGJ5</accession>
<dbReference type="Gene3D" id="3.40.50.1820">
    <property type="entry name" value="alpha/beta hydrolase"/>
    <property type="match status" value="1"/>
</dbReference>
<keyword evidence="1" id="KW-0732">Signal</keyword>
<dbReference type="Pfam" id="PF01738">
    <property type="entry name" value="DLH"/>
    <property type="match status" value="1"/>
</dbReference>
<protein>
    <submittedName>
        <fullName evidence="3">Dienelactone hydrolase</fullName>
    </submittedName>
</protein>
<dbReference type="InterPro" id="IPR050261">
    <property type="entry name" value="FrsA_esterase"/>
</dbReference>
<feature type="domain" description="Dienelactone hydrolase" evidence="2">
    <location>
        <begin position="38"/>
        <end position="259"/>
    </location>
</feature>
<comment type="caution">
    <text evidence="3">The sequence shown here is derived from an EMBL/GenBank/DDBJ whole genome shotgun (WGS) entry which is preliminary data.</text>
</comment>
<dbReference type="EMBL" id="BDQG01000001">
    <property type="protein sequence ID" value="GAW66218.1"/>
    <property type="molecule type" value="Genomic_DNA"/>
</dbReference>
<dbReference type="PANTHER" id="PTHR22946:SF0">
    <property type="entry name" value="DIENELACTONE HYDROLASE DOMAIN-CONTAINING PROTEIN"/>
    <property type="match status" value="1"/>
</dbReference>
<organism evidence="3 4">
    <name type="scientific">Geoanaerobacter pelophilus</name>
    <dbReference type="NCBI Taxonomy" id="60036"/>
    <lineage>
        <taxon>Bacteria</taxon>
        <taxon>Pseudomonadati</taxon>
        <taxon>Thermodesulfobacteriota</taxon>
        <taxon>Desulfuromonadia</taxon>
        <taxon>Geobacterales</taxon>
        <taxon>Geobacteraceae</taxon>
        <taxon>Geoanaerobacter</taxon>
    </lineage>
</organism>
<keyword evidence="3" id="KW-0378">Hydrolase</keyword>
<evidence type="ECO:0000313" key="3">
    <source>
        <dbReference type="EMBL" id="GAW66218.1"/>
    </source>
</evidence>
<reference evidence="4" key="2">
    <citation type="submission" date="2017-05" db="EMBL/GenBank/DDBJ databases">
        <title>Draft genome sequence of Geobacter pelophilus, a iron(III)-reducing bacteria.</title>
        <authorList>
            <person name="Aoyagi T."/>
            <person name="Koike H."/>
            <person name="Morita T."/>
            <person name="Sato Y."/>
            <person name="Habe H."/>
            <person name="Hori T."/>
        </authorList>
    </citation>
    <scope>NUCLEOTIDE SEQUENCE [LARGE SCALE GENOMIC DNA]</scope>
    <source>
        <strain evidence="4">Drf2</strain>
    </source>
</reference>
<keyword evidence="4" id="KW-1185">Reference proteome</keyword>
<reference evidence="3 4" key="1">
    <citation type="submission" date="2017-04" db="EMBL/GenBank/DDBJ databases">
        <authorList>
            <consortium name="Geobacter pelophilus Genome Sequencing"/>
            <person name="Aoyagi T."/>
            <person name="Koike H."/>
            <person name="Hori T."/>
        </authorList>
    </citation>
    <scope>NUCLEOTIDE SEQUENCE [LARGE SCALE GENOMIC DNA]</scope>
    <source>
        <strain evidence="3 4">Drf2</strain>
    </source>
</reference>
<proteinExistence type="predicted"/>
<dbReference type="Proteomes" id="UP000194153">
    <property type="component" value="Unassembled WGS sequence"/>
</dbReference>
<sequence length="264" mass="28659">MIMKQYLFALMIGMVAQNAFAGVVGRTVEYRQGDTVLEGYVAYDDSVKGKRPGVLVIHEWTGLGAYEKGRADQLAKLGYVAFAADIYGKGVRPATQELAAKEAAKYRGNDRSLIRARSAAGLETLAKLPQVDPKRLAVIGYCFGGTAALELARSGAAVLGTVSFHGGLSTPAPADARNIKGKVLALHGADDPYVKQPEVEAFQQEMRQAKVDWQMNYYGGAVHSFTNPKSGSDPSKGVAYNEKADRRSWQAMKLFFNEIFGQKQ</sequence>
<evidence type="ECO:0000256" key="1">
    <source>
        <dbReference type="SAM" id="SignalP"/>
    </source>
</evidence>
<dbReference type="GO" id="GO:0016787">
    <property type="term" value="F:hydrolase activity"/>
    <property type="evidence" value="ECO:0007669"/>
    <property type="project" value="UniProtKB-KW"/>
</dbReference>
<dbReference type="PANTHER" id="PTHR22946">
    <property type="entry name" value="DIENELACTONE HYDROLASE DOMAIN-CONTAINING PROTEIN-RELATED"/>
    <property type="match status" value="1"/>
</dbReference>
<gene>
    <name evidence="3" type="ORF">GPEL0_01f1486</name>
</gene>
<dbReference type="SUPFAM" id="SSF53474">
    <property type="entry name" value="alpha/beta-Hydrolases"/>
    <property type="match status" value="1"/>
</dbReference>
<evidence type="ECO:0000313" key="4">
    <source>
        <dbReference type="Proteomes" id="UP000194153"/>
    </source>
</evidence>
<dbReference type="InterPro" id="IPR029058">
    <property type="entry name" value="AB_hydrolase_fold"/>
</dbReference>
<evidence type="ECO:0000259" key="2">
    <source>
        <dbReference type="Pfam" id="PF01738"/>
    </source>
</evidence>
<name>A0ABQ0MGJ5_9BACT</name>
<feature type="signal peptide" evidence="1">
    <location>
        <begin position="1"/>
        <end position="21"/>
    </location>
</feature>